<dbReference type="InterPro" id="IPR012223">
    <property type="entry name" value="TEII"/>
</dbReference>
<dbReference type="AlphaFoldDB" id="A0A1I0EPZ0"/>
<evidence type="ECO:0000259" key="2">
    <source>
        <dbReference type="Pfam" id="PF00975"/>
    </source>
</evidence>
<dbReference type="InterPro" id="IPR001031">
    <property type="entry name" value="Thioesterase"/>
</dbReference>
<dbReference type="Pfam" id="PF00975">
    <property type="entry name" value="Thioesterase"/>
    <property type="match status" value="1"/>
</dbReference>
<dbReference type="PANTHER" id="PTHR11487">
    <property type="entry name" value="THIOESTERASE"/>
    <property type="match status" value="1"/>
</dbReference>
<proteinExistence type="inferred from homology"/>
<dbReference type="PANTHER" id="PTHR11487:SF0">
    <property type="entry name" value="S-ACYL FATTY ACID SYNTHASE THIOESTERASE, MEDIUM CHAIN"/>
    <property type="match status" value="1"/>
</dbReference>
<accession>A0A1I0EPZ0</accession>
<protein>
    <submittedName>
        <fullName evidence="3">Surfactin synthase thioesterase subunit</fullName>
    </submittedName>
</protein>
<evidence type="ECO:0000256" key="1">
    <source>
        <dbReference type="ARBA" id="ARBA00007169"/>
    </source>
</evidence>
<dbReference type="InterPro" id="IPR029058">
    <property type="entry name" value="AB_hydrolase_fold"/>
</dbReference>
<comment type="similarity">
    <text evidence="1">Belongs to the thioesterase family.</text>
</comment>
<dbReference type="GO" id="GO:0008610">
    <property type="term" value="P:lipid biosynthetic process"/>
    <property type="evidence" value="ECO:0007669"/>
    <property type="project" value="TreeGrafter"/>
</dbReference>
<feature type="domain" description="Thioesterase" evidence="2">
    <location>
        <begin position="20"/>
        <end position="234"/>
    </location>
</feature>
<gene>
    <name evidence="3" type="ORF">SAMN04487771_10205</name>
</gene>
<sequence length="247" mass="28748">MSAKDKWMYRSTGAGNARYRLFCFPYAGSGASMYAGLGKYIDEEIEVCPIQLPGRENRRNESLCSDVEKIISELCDAMKDLLDKPFGIFGYSMGGILAYELTAKLYERFHVKPVRLFMAASSIFREKKPVEVSSMNEHQLVTYMRKSNGVPERVIADEFLWKNYEPIIVNDYKLIENYRFSYHKVQCGIVAFASREDREVKYRNIRLLKYFAPKFELYPMSGNHFFIREESRRIGEIVSREMESCSA</sequence>
<evidence type="ECO:0000313" key="3">
    <source>
        <dbReference type="EMBL" id="SET47269.1"/>
    </source>
</evidence>
<dbReference type="EMBL" id="FOIL01000020">
    <property type="protein sequence ID" value="SET47269.1"/>
    <property type="molecule type" value="Genomic_DNA"/>
</dbReference>
<dbReference type="SUPFAM" id="SSF53474">
    <property type="entry name" value="alpha/beta-Hydrolases"/>
    <property type="match status" value="1"/>
</dbReference>
<dbReference type="Proteomes" id="UP000199820">
    <property type="component" value="Unassembled WGS sequence"/>
</dbReference>
<dbReference type="RefSeq" id="WP_074649450.1">
    <property type="nucleotide sequence ID" value="NZ_FOIL01000020.1"/>
</dbReference>
<dbReference type="Gene3D" id="3.40.50.1820">
    <property type="entry name" value="alpha/beta hydrolase"/>
    <property type="match status" value="1"/>
</dbReference>
<dbReference type="OrthoDB" id="2213423at2"/>
<keyword evidence="4" id="KW-1185">Reference proteome</keyword>
<reference evidence="3 4" key="1">
    <citation type="submission" date="2016-10" db="EMBL/GenBank/DDBJ databases">
        <authorList>
            <person name="de Groot N.N."/>
        </authorList>
    </citation>
    <scope>NUCLEOTIDE SEQUENCE [LARGE SCALE GENOMIC DNA]</scope>
    <source>
        <strain evidence="3 4">KH1P1</strain>
    </source>
</reference>
<organism evidence="3 4">
    <name type="scientific">[Clostridium] aminophilum</name>
    <dbReference type="NCBI Taxonomy" id="1526"/>
    <lineage>
        <taxon>Bacteria</taxon>
        <taxon>Bacillati</taxon>
        <taxon>Bacillota</taxon>
        <taxon>Clostridia</taxon>
        <taxon>Lachnospirales</taxon>
        <taxon>Lachnospiraceae</taxon>
    </lineage>
</organism>
<name>A0A1I0EPZ0_9FIRM</name>
<evidence type="ECO:0000313" key="4">
    <source>
        <dbReference type="Proteomes" id="UP000199820"/>
    </source>
</evidence>